<reference evidence="2 3" key="1">
    <citation type="submission" date="2020-11" db="EMBL/GenBank/DDBJ databases">
        <title>Treponema Peruensis nv. sp., first commensal Treponema isolated from human feces.</title>
        <authorList>
            <person name="Belkhou C."/>
            <person name="Raes J."/>
        </authorList>
    </citation>
    <scope>NUCLEOTIDE SEQUENCE [LARGE SCALE GENOMIC DNA]</scope>
    <source>
        <strain evidence="2 3">RCC2812</strain>
    </source>
</reference>
<accession>A0A7T3V638</accession>
<feature type="transmembrane region" description="Helical" evidence="1">
    <location>
        <begin position="88"/>
        <end position="109"/>
    </location>
</feature>
<dbReference type="KEGG" id="tper:IWA51_06155"/>
<evidence type="ECO:0000313" key="3">
    <source>
        <dbReference type="Proteomes" id="UP000595224"/>
    </source>
</evidence>
<dbReference type="Proteomes" id="UP000595224">
    <property type="component" value="Chromosome"/>
</dbReference>
<keyword evidence="1" id="KW-1133">Transmembrane helix</keyword>
<organism evidence="2 3">
    <name type="scientific">Treponema peruense</name>
    <dbReference type="NCBI Taxonomy" id="2787628"/>
    <lineage>
        <taxon>Bacteria</taxon>
        <taxon>Pseudomonadati</taxon>
        <taxon>Spirochaetota</taxon>
        <taxon>Spirochaetia</taxon>
        <taxon>Spirochaetales</taxon>
        <taxon>Treponemataceae</taxon>
        <taxon>Treponema</taxon>
    </lineage>
</organism>
<evidence type="ECO:0000313" key="2">
    <source>
        <dbReference type="EMBL" id="QQA02158.1"/>
    </source>
</evidence>
<proteinExistence type="predicted"/>
<feature type="transmembrane region" description="Helical" evidence="1">
    <location>
        <begin position="20"/>
        <end position="41"/>
    </location>
</feature>
<feature type="transmembrane region" description="Helical" evidence="1">
    <location>
        <begin position="53"/>
        <end position="82"/>
    </location>
</feature>
<dbReference type="EMBL" id="CP064936">
    <property type="protein sequence ID" value="QQA02158.1"/>
    <property type="molecule type" value="Genomic_DNA"/>
</dbReference>
<protein>
    <submittedName>
        <fullName evidence="2">Uncharacterized protein</fullName>
    </submittedName>
</protein>
<sequence length="119" mass="13669">MKKKETDLTKIDSSVLYRLIGRSILFLAMMTVVLFLFYACGNFQLFLDRTQRFIMLLCSITSIILIFFCLAGMIESVALFFIHGGRRYWIYFTLCIFTALPSAAVFLFMRTAAFLADGI</sequence>
<name>A0A7T3V638_9SPIR</name>
<evidence type="ECO:0000256" key="1">
    <source>
        <dbReference type="SAM" id="Phobius"/>
    </source>
</evidence>
<gene>
    <name evidence="2" type="ORF">IWA51_06155</name>
</gene>
<dbReference type="AlphaFoldDB" id="A0A7T3V638"/>
<dbReference type="RefSeq" id="WP_177528692.1">
    <property type="nucleotide sequence ID" value="NZ_CBCSHE010000003.1"/>
</dbReference>
<keyword evidence="3" id="KW-1185">Reference proteome</keyword>
<keyword evidence="1" id="KW-0472">Membrane</keyword>
<keyword evidence="1" id="KW-0812">Transmembrane</keyword>